<feature type="compositionally biased region" description="Acidic residues" evidence="1">
    <location>
        <begin position="1433"/>
        <end position="1447"/>
    </location>
</feature>
<reference evidence="2" key="1">
    <citation type="submission" date="2019-03" db="EMBL/GenBank/DDBJ databases">
        <title>Improved annotation for the trematode Fasciola hepatica.</title>
        <authorList>
            <person name="Choi Y.-J."/>
            <person name="Martin J."/>
            <person name="Mitreva M."/>
        </authorList>
    </citation>
    <scope>NUCLEOTIDE SEQUENCE [LARGE SCALE GENOMIC DNA]</scope>
</reference>
<feature type="region of interest" description="Disordered" evidence="1">
    <location>
        <begin position="1324"/>
        <end position="1388"/>
    </location>
</feature>
<feature type="compositionally biased region" description="Polar residues" evidence="1">
    <location>
        <begin position="126"/>
        <end position="140"/>
    </location>
</feature>
<dbReference type="Proteomes" id="UP000230066">
    <property type="component" value="Unassembled WGS sequence"/>
</dbReference>
<feature type="compositionally biased region" description="Polar residues" evidence="1">
    <location>
        <begin position="357"/>
        <end position="386"/>
    </location>
</feature>
<feature type="compositionally biased region" description="Polar residues" evidence="1">
    <location>
        <begin position="1325"/>
        <end position="1335"/>
    </location>
</feature>
<feature type="region of interest" description="Disordered" evidence="1">
    <location>
        <begin position="264"/>
        <end position="452"/>
    </location>
</feature>
<protein>
    <submittedName>
        <fullName evidence="2">Uncharacterized protein</fullName>
    </submittedName>
</protein>
<feature type="compositionally biased region" description="Polar residues" evidence="1">
    <location>
        <begin position="281"/>
        <end position="296"/>
    </location>
</feature>
<feature type="region of interest" description="Disordered" evidence="1">
    <location>
        <begin position="681"/>
        <end position="705"/>
    </location>
</feature>
<feature type="region of interest" description="Disordered" evidence="1">
    <location>
        <begin position="1158"/>
        <end position="1184"/>
    </location>
</feature>
<name>A0A4E0RM55_FASHE</name>
<proteinExistence type="predicted"/>
<sequence length="1523" mass="169837">MANSPTRENQRLTLSTDILPNSGRTKTLISSPIISDSEDTSSDVGCSGRFAVWRLRCDARIAKERLRRQIRRSKTHVEGHVCYPWLRRLFFHLSHYFPNLHTARNPAQRMNTRGGINVKRTGTGGVQQSTGKTQKLNTNGRRAEQIVSAGQPSIIVVQTNPLSESHSPYNSSPQTSPLSGNESRRKSLSPNSHRPQEKRVTSNPKRRPLQRQKISDTPDFDQFFTRSEFASSENKLSTAIPSTYDASSTRDLDQDSFVALRPFEYKPESTSHRNPRDPLFNSPTQESMGQEEQTFPITRAKSRSKTSSSRQPPVSPRISGRRGPGIAALQLQNSDSQASSSLDPSNVWSEMPDSYDNEVTSPINSQAGPPLLNSQSRVHMSSTTRSVGPRAQPLENRSLIQYRRVKARRNSSNSQADNVPVVSQILSRSSKDESSNRIPEQEDPRSPNFLPLDTESVEEHGTVKKHVETWLEATANLTRQKQSRRRGNIYHICSGEANFEPPPAHMFQPRSFDSPIPMGMFESQKACSLIASPRRAIHRQLQCCSQQSSDSPQLILPSFTVDSTDDVLPYGMGESLEQQDSRPKGGAGNISYSPNAEEINYHGTYRRYSDNPTGHTRHTPQASISIESATGIIRTEPQTRPRGSPLGHEKSRTQGLSIALTSATVAAAPGNEHFLQTPSYGRERASSFHETEPSQRRKTPLASEFGANQSQLRYAAEKANLMRMAIIKQSRSFSGSRQECQSPTVQSFREDSDVNQHPPGFVHTPSKLLPCNPPNVSQQISRQQTGALMVGSCPYCPNCRPHCVRSRELQLSPGIPSQVYSEAGENFLKNPIALTFFERRYSHHLKPLDAWNSRQSHSMELVNTSHQSGRGSMCVGKQPLTSKLSLQRQVPQMYSRSMQQSTCSFPVHWCGFLSGPELSLTSPFDSASITPDSQKVRHFFEQSFDGVERDMTLTSHTLDHSAHVHSASGSPGYPHVRNLRLDRYMRGSQDSREQYLRSNLLCFQQTKERSRDRRVNSFELNLSGDRDRTTEPKRQSYLMLPNHYSSDSSRRGSALSNASIRSAREFAPRIDECLDDGPISAEPIVTSTPAFTGKLIPPDLTFSPASRRASIMEDQERNSPDAPLPLIFDNKLRLLNQEEVTEMDGQLRYDDSEAVESKVTGTTHPVGWKNETAAQSPKRERGVQSPLYREFGFESNSRSPGKHHNFQGGYLTEEQNPGMSAVRLMREQKSQDYQSMARLSAGPFCTPLSHSHDDLRRSRSQFAATTATTYPTLGSRPRFQDSHAYHVLARSLAPLVRGSTSQVSPHGGSAMLSSPRVRRVLGGSENRSTMSSCDQQGDILVPKENNKRSPNGRGLNATRSESGGTTKSTTPGTKRSVRGVRSDPFGMTEEAPKVHLNLDKCVKENYLFRSTSTGESNLDPRILEPSLCPVLDSSEENVTDETCDEEALGMSDRTKVQPRYTGRQSPMDYSDTNLASQRSRLPASEPHAARRRSFLARYWHQAIQRSGEDSLDGVDTLRTEADG</sequence>
<feature type="compositionally biased region" description="Low complexity" evidence="1">
    <location>
        <begin position="1358"/>
        <end position="1374"/>
    </location>
</feature>
<comment type="caution">
    <text evidence="2">The sequence shown here is derived from an EMBL/GenBank/DDBJ whole genome shotgun (WGS) entry which is preliminary data.</text>
</comment>
<evidence type="ECO:0000313" key="3">
    <source>
        <dbReference type="Proteomes" id="UP000230066"/>
    </source>
</evidence>
<keyword evidence="3" id="KW-1185">Reference proteome</keyword>
<feature type="region of interest" description="Disordered" evidence="1">
    <location>
        <begin position="162"/>
        <end position="221"/>
    </location>
</feature>
<feature type="region of interest" description="Disordered" evidence="1">
    <location>
        <begin position="1432"/>
        <end position="1487"/>
    </location>
</feature>
<feature type="compositionally biased region" description="Polar residues" evidence="1">
    <location>
        <begin position="162"/>
        <end position="181"/>
    </location>
</feature>
<evidence type="ECO:0000256" key="1">
    <source>
        <dbReference type="SAM" id="MobiDB-lite"/>
    </source>
</evidence>
<feature type="compositionally biased region" description="Basic and acidic residues" evidence="1">
    <location>
        <begin position="429"/>
        <end position="445"/>
    </location>
</feature>
<feature type="compositionally biased region" description="Low complexity" evidence="1">
    <location>
        <begin position="327"/>
        <end position="346"/>
    </location>
</feature>
<gene>
    <name evidence="2" type="ORF">D915_000566</name>
</gene>
<accession>A0A4E0RM55</accession>
<organism evidence="2 3">
    <name type="scientific">Fasciola hepatica</name>
    <name type="common">Liver fluke</name>
    <dbReference type="NCBI Taxonomy" id="6192"/>
    <lineage>
        <taxon>Eukaryota</taxon>
        <taxon>Metazoa</taxon>
        <taxon>Spiralia</taxon>
        <taxon>Lophotrochozoa</taxon>
        <taxon>Platyhelminthes</taxon>
        <taxon>Trematoda</taxon>
        <taxon>Digenea</taxon>
        <taxon>Plagiorchiida</taxon>
        <taxon>Echinostomata</taxon>
        <taxon>Echinostomatoidea</taxon>
        <taxon>Fasciolidae</taxon>
        <taxon>Fasciola</taxon>
    </lineage>
</organism>
<evidence type="ECO:0000313" key="2">
    <source>
        <dbReference type="EMBL" id="THD28593.1"/>
    </source>
</evidence>
<feature type="compositionally biased region" description="Basic and acidic residues" evidence="1">
    <location>
        <begin position="264"/>
        <end position="276"/>
    </location>
</feature>
<dbReference type="EMBL" id="JXXN02000114">
    <property type="protein sequence ID" value="THD28593.1"/>
    <property type="molecule type" value="Genomic_DNA"/>
</dbReference>
<feature type="region of interest" description="Disordered" evidence="1">
    <location>
        <begin position="113"/>
        <end position="140"/>
    </location>
</feature>
<feature type="compositionally biased region" description="Polar residues" evidence="1">
    <location>
        <begin position="1470"/>
        <end position="1479"/>
    </location>
</feature>
<feature type="region of interest" description="Disordered" evidence="1">
    <location>
        <begin position="574"/>
        <end position="595"/>
    </location>
</feature>
<feature type="compositionally biased region" description="Basic and acidic residues" evidence="1">
    <location>
        <begin position="681"/>
        <end position="695"/>
    </location>
</feature>